<comment type="caution">
    <text evidence="3">The sequence shown here is derived from an EMBL/GenBank/DDBJ whole genome shotgun (WGS) entry which is preliminary data.</text>
</comment>
<proteinExistence type="predicted"/>
<organism evidence="3 4">
    <name type="scientific">Microtetraspora fusca</name>
    <dbReference type="NCBI Taxonomy" id="1997"/>
    <lineage>
        <taxon>Bacteria</taxon>
        <taxon>Bacillati</taxon>
        <taxon>Actinomycetota</taxon>
        <taxon>Actinomycetes</taxon>
        <taxon>Streptosporangiales</taxon>
        <taxon>Streptosporangiaceae</taxon>
        <taxon>Microtetraspora</taxon>
    </lineage>
</organism>
<dbReference type="InterPro" id="IPR051912">
    <property type="entry name" value="Alkylbase_DNA_Glycosylase/TA"/>
</dbReference>
<dbReference type="RefSeq" id="WP_387348128.1">
    <property type="nucleotide sequence ID" value="NZ_JBIAXI010000049.1"/>
</dbReference>
<dbReference type="PANTHER" id="PTHR43003:SF5">
    <property type="entry name" value="DNA-3-METHYLADENINE GLYCOSYLASE"/>
    <property type="match status" value="1"/>
</dbReference>
<reference evidence="3 4" key="1">
    <citation type="submission" date="2024-10" db="EMBL/GenBank/DDBJ databases">
        <title>The Natural Products Discovery Center: Release of the First 8490 Sequenced Strains for Exploring Actinobacteria Biosynthetic Diversity.</title>
        <authorList>
            <person name="Kalkreuter E."/>
            <person name="Kautsar S.A."/>
            <person name="Yang D."/>
            <person name="Bader C.D."/>
            <person name="Teijaro C.N."/>
            <person name="Fluegel L."/>
            <person name="Davis C.M."/>
            <person name="Simpson J.R."/>
            <person name="Lauterbach L."/>
            <person name="Steele A.D."/>
            <person name="Gui C."/>
            <person name="Meng S."/>
            <person name="Li G."/>
            <person name="Viehrig K."/>
            <person name="Ye F."/>
            <person name="Su P."/>
            <person name="Kiefer A.F."/>
            <person name="Nichols A."/>
            <person name="Cepeda A.J."/>
            <person name="Yan W."/>
            <person name="Fan B."/>
            <person name="Jiang Y."/>
            <person name="Adhikari A."/>
            <person name="Zheng C.-J."/>
            <person name="Schuster L."/>
            <person name="Cowan T.M."/>
            <person name="Smanski M.J."/>
            <person name="Chevrette M.G."/>
            <person name="De Carvalho L.P.S."/>
            <person name="Shen B."/>
        </authorList>
    </citation>
    <scope>NUCLEOTIDE SEQUENCE [LARGE SCALE GENOMIC DNA]</scope>
    <source>
        <strain evidence="3 4">NPDC001281</strain>
    </source>
</reference>
<name>A0ABW6VL96_MICFU</name>
<evidence type="ECO:0008006" key="5">
    <source>
        <dbReference type="Google" id="ProtNLM"/>
    </source>
</evidence>
<accession>A0ABW6VL96</accession>
<evidence type="ECO:0000313" key="4">
    <source>
        <dbReference type="Proteomes" id="UP001602119"/>
    </source>
</evidence>
<dbReference type="Proteomes" id="UP001602119">
    <property type="component" value="Unassembled WGS sequence"/>
</dbReference>
<keyword evidence="4" id="KW-1185">Reference proteome</keyword>
<dbReference type="SUPFAM" id="SSF48150">
    <property type="entry name" value="DNA-glycosylase"/>
    <property type="match status" value="1"/>
</dbReference>
<dbReference type="EMBL" id="JBIAXI010000049">
    <property type="protein sequence ID" value="MFF4779387.1"/>
    <property type="molecule type" value="Genomic_DNA"/>
</dbReference>
<evidence type="ECO:0000313" key="3">
    <source>
        <dbReference type="EMBL" id="MFF4779387.1"/>
    </source>
</evidence>
<sequence>MRWMLDHPAWDTTTAVPVRAMRGPTGTWLVHAGSDHLATLVDGTGPAPDVDVYDPADLDQPLIPDSLASTLRDLGPVRRVRTTDLWDALATAIIRQVIRAGQARKMHHAFRTTAGHAPAAALIPTPEQVLALGEEEFTALGMAFKRRPLQTAADAYLRHCTEWASLPPDALLKAVQTVPRIGPWTAGAALADHTGDFALYPYADLAVRTWARRAAPDVDWPGDEPGFAAAWQRMAGPHLSLLTVLTLAWGDNHARQPAPTRTGDPPR</sequence>
<evidence type="ECO:0000256" key="2">
    <source>
        <dbReference type="ARBA" id="ARBA00023204"/>
    </source>
</evidence>
<dbReference type="InterPro" id="IPR011257">
    <property type="entry name" value="DNA_glycosylase"/>
</dbReference>
<keyword evidence="1" id="KW-0227">DNA damage</keyword>
<dbReference type="Gene3D" id="1.10.340.30">
    <property type="entry name" value="Hypothetical protein, domain 2"/>
    <property type="match status" value="1"/>
</dbReference>
<keyword evidence="2" id="KW-0234">DNA repair</keyword>
<evidence type="ECO:0000256" key="1">
    <source>
        <dbReference type="ARBA" id="ARBA00022763"/>
    </source>
</evidence>
<dbReference type="PANTHER" id="PTHR43003">
    <property type="entry name" value="DNA-3-METHYLADENINE GLYCOSYLASE"/>
    <property type="match status" value="1"/>
</dbReference>
<gene>
    <name evidence="3" type="ORF">ACFY05_41890</name>
</gene>
<protein>
    <recommendedName>
        <fullName evidence="5">DNA-3-methyladenine glycosylase 2 family protein</fullName>
    </recommendedName>
</protein>